<feature type="signal peptide" evidence="2">
    <location>
        <begin position="1"/>
        <end position="24"/>
    </location>
</feature>
<evidence type="ECO:0000313" key="4">
    <source>
        <dbReference type="Proteomes" id="UP000197596"/>
    </source>
</evidence>
<evidence type="ECO:0000256" key="2">
    <source>
        <dbReference type="SAM" id="SignalP"/>
    </source>
</evidence>
<name>A0A246WLD0_9BURK</name>
<accession>A0A246WLD0</accession>
<keyword evidence="2" id="KW-0732">Signal</keyword>
<proteinExistence type="predicted"/>
<evidence type="ECO:0000313" key="3">
    <source>
        <dbReference type="EMBL" id="OWY27130.1"/>
    </source>
</evidence>
<sequence length="176" mass="18617">MKAASALLALPAALLALACAPAHAAAPEPTMCKPGEQEIFSCTTKAKKTASLCASPDFSAKGGTLQYRFGTPARTELQYPDTPQPAAGKFFFSSTMYSGGGEAHIRFSNGGYDYILFDRTVRTNFKGPTNDPQFSSGIVVRGPKGSKPSTRSCADDASIRSAAYEALPTEDFDDLD</sequence>
<organism evidence="3 4">
    <name type="scientific">Herbaspirillum robiniae</name>
    <dbReference type="NCBI Taxonomy" id="2014887"/>
    <lineage>
        <taxon>Bacteria</taxon>
        <taxon>Pseudomonadati</taxon>
        <taxon>Pseudomonadota</taxon>
        <taxon>Betaproteobacteria</taxon>
        <taxon>Burkholderiales</taxon>
        <taxon>Oxalobacteraceae</taxon>
        <taxon>Herbaspirillum</taxon>
    </lineage>
</organism>
<evidence type="ECO:0000256" key="1">
    <source>
        <dbReference type="SAM" id="MobiDB-lite"/>
    </source>
</evidence>
<gene>
    <name evidence="3" type="ORF">CEJ42_21145</name>
</gene>
<dbReference type="PROSITE" id="PS51257">
    <property type="entry name" value="PROKAR_LIPOPROTEIN"/>
    <property type="match status" value="1"/>
</dbReference>
<dbReference type="Proteomes" id="UP000197596">
    <property type="component" value="Unassembled WGS sequence"/>
</dbReference>
<dbReference type="EMBL" id="NJGU01000013">
    <property type="protein sequence ID" value="OWY27130.1"/>
    <property type="molecule type" value="Genomic_DNA"/>
</dbReference>
<feature type="chain" id="PRO_5013077649" evidence="2">
    <location>
        <begin position="25"/>
        <end position="176"/>
    </location>
</feature>
<reference evidence="3 4" key="1">
    <citation type="submission" date="2017-06" db="EMBL/GenBank/DDBJ databases">
        <title>Herbaspirillum phytohormonus sp. nov., isolated from the root nodule of Robinia pseudoacacia in lead-zinc mine.</title>
        <authorList>
            <person name="Fan M."/>
            <person name="Lin Y."/>
        </authorList>
    </citation>
    <scope>NUCLEOTIDE SEQUENCE [LARGE SCALE GENOMIC DNA]</scope>
    <source>
        <strain evidence="3 4">HZ10</strain>
    </source>
</reference>
<dbReference type="AlphaFoldDB" id="A0A246WLD0"/>
<comment type="caution">
    <text evidence="3">The sequence shown here is derived from an EMBL/GenBank/DDBJ whole genome shotgun (WGS) entry which is preliminary data.</text>
</comment>
<dbReference type="RefSeq" id="WP_088752437.1">
    <property type="nucleotide sequence ID" value="NZ_NJGU01000013.1"/>
</dbReference>
<feature type="region of interest" description="Disordered" evidence="1">
    <location>
        <begin position="132"/>
        <end position="154"/>
    </location>
</feature>
<protein>
    <submittedName>
        <fullName evidence="3">Uncharacterized protein</fullName>
    </submittedName>
</protein>